<dbReference type="Proteomes" id="UP000177798">
    <property type="component" value="Chromosome 15"/>
</dbReference>
<organism evidence="2 3">
    <name type="scientific">Sclerotinia sclerotiorum (strain ATCC 18683 / 1980 / Ss-1)</name>
    <name type="common">White mold</name>
    <name type="synonym">Whetzelinia sclerotiorum</name>
    <dbReference type="NCBI Taxonomy" id="665079"/>
    <lineage>
        <taxon>Eukaryota</taxon>
        <taxon>Fungi</taxon>
        <taxon>Dikarya</taxon>
        <taxon>Ascomycota</taxon>
        <taxon>Pezizomycotina</taxon>
        <taxon>Leotiomycetes</taxon>
        <taxon>Helotiales</taxon>
        <taxon>Sclerotiniaceae</taxon>
        <taxon>Sclerotinia</taxon>
    </lineage>
</organism>
<dbReference type="PROSITE" id="PS51186">
    <property type="entry name" value="GNAT"/>
    <property type="match status" value="1"/>
</dbReference>
<dbReference type="RefSeq" id="XP_001589562.1">
    <property type="nucleotide sequence ID" value="XM_001589512.1"/>
</dbReference>
<evidence type="ECO:0000313" key="3">
    <source>
        <dbReference type="Proteomes" id="UP000177798"/>
    </source>
</evidence>
<dbReference type="OrthoDB" id="410198at2759"/>
<dbReference type="SUPFAM" id="SSF55729">
    <property type="entry name" value="Acyl-CoA N-acyltransferases (Nat)"/>
    <property type="match status" value="1"/>
</dbReference>
<dbReference type="InterPro" id="IPR052523">
    <property type="entry name" value="Trichothecene_AcTrans"/>
</dbReference>
<accession>A0A1D9QMN3</accession>
<reference evidence="3" key="1">
    <citation type="journal article" date="2017" name="Genome Biol. Evol.">
        <title>The complete genome sequence of the phytopathogenic fungus Sclerotinia sclerotiorum reveals insights into the genome architecture of broad host range pathogens.</title>
        <authorList>
            <person name="Derbyshire M."/>
            <person name="Denton-Giles M."/>
            <person name="Hegedus D."/>
            <person name="Seifbarghy S."/>
            <person name="Rollins J."/>
            <person name="van Kan J."/>
            <person name="Seidl M.F."/>
            <person name="Faino L."/>
            <person name="Mbengue M."/>
            <person name="Navaud O."/>
            <person name="Raffaele S."/>
            <person name="Hammond-Kosack K."/>
            <person name="Heard S."/>
            <person name="Oliver R."/>
        </authorList>
    </citation>
    <scope>NUCLEOTIDE SEQUENCE [LARGE SCALE GENOMIC DNA]</scope>
    <source>
        <strain evidence="3">ATCC 18683 / 1980 / Ss-1</strain>
    </source>
</reference>
<dbReference type="InterPro" id="IPR016181">
    <property type="entry name" value="Acyl_CoA_acyltransferase"/>
</dbReference>
<dbReference type="Gene3D" id="3.40.630.30">
    <property type="match status" value="1"/>
</dbReference>
<protein>
    <recommendedName>
        <fullName evidence="1">N-acetyltransferase domain-containing protein</fullName>
    </recommendedName>
</protein>
<evidence type="ECO:0000259" key="1">
    <source>
        <dbReference type="PROSITE" id="PS51186"/>
    </source>
</evidence>
<dbReference type="AlphaFoldDB" id="A0A1D9QMN3"/>
<sequence length="152" mass="17187">MTAFKPDNGVDGKIEEKSVDIEKFDGSATAPIKQKMYDGWETPAGMSFDLFMRKVKGSIECKQRDYDAERDIMLDLCFVDPEYQKLGIGKMLLQWGIDIADKQSSKICLVSMPQARKFYETGGWVLRENLDIDLGAHGGSGKYGRCWMIIEV</sequence>
<gene>
    <name evidence="2" type="ORF">sscle_15g106130</name>
</gene>
<name>A0A1D9QMN3_SCLS1</name>
<dbReference type="EMBL" id="CP017828">
    <property type="protein sequence ID" value="APA15843.1"/>
    <property type="molecule type" value="Genomic_DNA"/>
</dbReference>
<dbReference type="PANTHER" id="PTHR42791">
    <property type="entry name" value="GNAT FAMILY ACETYLTRANSFERASE"/>
    <property type="match status" value="1"/>
</dbReference>
<dbReference type="PANTHER" id="PTHR42791:SF2">
    <property type="entry name" value="N-ACETYLTRANSFERASE DOMAIN-CONTAINING PROTEIN"/>
    <property type="match status" value="1"/>
</dbReference>
<dbReference type="CDD" id="cd04301">
    <property type="entry name" value="NAT_SF"/>
    <property type="match status" value="1"/>
</dbReference>
<dbReference type="InterPro" id="IPR000182">
    <property type="entry name" value="GNAT_dom"/>
</dbReference>
<dbReference type="VEuPathDB" id="FungiDB:sscle_15g106130"/>
<proteinExistence type="predicted"/>
<evidence type="ECO:0000313" key="2">
    <source>
        <dbReference type="EMBL" id="APA15843.1"/>
    </source>
</evidence>
<dbReference type="KEGG" id="ssl:SS1G_09283"/>
<dbReference type="GO" id="GO:0016747">
    <property type="term" value="F:acyltransferase activity, transferring groups other than amino-acyl groups"/>
    <property type="evidence" value="ECO:0007669"/>
    <property type="project" value="InterPro"/>
</dbReference>
<dbReference type="Pfam" id="PF13673">
    <property type="entry name" value="Acetyltransf_10"/>
    <property type="match status" value="1"/>
</dbReference>
<feature type="domain" description="N-acetyltransferase" evidence="1">
    <location>
        <begin position="8"/>
        <end position="152"/>
    </location>
</feature>